<feature type="signal peptide" evidence="1">
    <location>
        <begin position="1"/>
        <end position="24"/>
    </location>
</feature>
<evidence type="ECO:0000313" key="2">
    <source>
        <dbReference type="EMBL" id="CAL4177386.1"/>
    </source>
</evidence>
<dbReference type="AlphaFoldDB" id="A0AAV2SCD3"/>
<organism evidence="2 3">
    <name type="scientific">Meganyctiphanes norvegica</name>
    <name type="common">Northern krill</name>
    <name type="synonym">Thysanopoda norvegica</name>
    <dbReference type="NCBI Taxonomy" id="48144"/>
    <lineage>
        <taxon>Eukaryota</taxon>
        <taxon>Metazoa</taxon>
        <taxon>Ecdysozoa</taxon>
        <taxon>Arthropoda</taxon>
        <taxon>Crustacea</taxon>
        <taxon>Multicrustacea</taxon>
        <taxon>Malacostraca</taxon>
        <taxon>Eumalacostraca</taxon>
        <taxon>Eucarida</taxon>
        <taxon>Euphausiacea</taxon>
        <taxon>Euphausiidae</taxon>
        <taxon>Meganyctiphanes</taxon>
    </lineage>
</organism>
<reference evidence="2 3" key="1">
    <citation type="submission" date="2024-05" db="EMBL/GenBank/DDBJ databases">
        <authorList>
            <person name="Wallberg A."/>
        </authorList>
    </citation>
    <scope>NUCLEOTIDE SEQUENCE [LARGE SCALE GENOMIC DNA]</scope>
</reference>
<dbReference type="Proteomes" id="UP001497623">
    <property type="component" value="Unassembled WGS sequence"/>
</dbReference>
<sequence>MDQQTIILLITALLTTAAVQLTTAWNTCYYCSDDPSWIGSDWYDTECAAYDYRGLTVEHTGTGCYIRIYDSGYVSRGPISGDFEDGDCYHLRGYITCFCKDKNCNTDSYCEQCFSTLTPSTPEQTTVTTTEPLTSTYTTTTAEPTSPTTDASPATTIDPAANLSCYNCMNCASVDEDTTPTIEDNFLSCSTILVLESGLVIRGGSYDAHPDGECVTNTATVQCWCTSDICTRNSIRY</sequence>
<name>A0AAV2SCD3_MEGNR</name>
<keyword evidence="1" id="KW-0732">Signal</keyword>
<evidence type="ECO:0000313" key="3">
    <source>
        <dbReference type="Proteomes" id="UP001497623"/>
    </source>
</evidence>
<gene>
    <name evidence="2" type="ORF">MNOR_LOCUS34902</name>
</gene>
<keyword evidence="3" id="KW-1185">Reference proteome</keyword>
<accession>A0AAV2SCD3</accession>
<proteinExistence type="predicted"/>
<dbReference type="EMBL" id="CAXKWB010055627">
    <property type="protein sequence ID" value="CAL4177386.1"/>
    <property type="molecule type" value="Genomic_DNA"/>
</dbReference>
<feature type="chain" id="PRO_5043326701" evidence="1">
    <location>
        <begin position="25"/>
        <end position="237"/>
    </location>
</feature>
<comment type="caution">
    <text evidence="2">The sequence shown here is derived from an EMBL/GenBank/DDBJ whole genome shotgun (WGS) entry which is preliminary data.</text>
</comment>
<protein>
    <submittedName>
        <fullName evidence="2">Uncharacterized protein</fullName>
    </submittedName>
</protein>
<evidence type="ECO:0000256" key="1">
    <source>
        <dbReference type="SAM" id="SignalP"/>
    </source>
</evidence>